<evidence type="ECO:0000313" key="5">
    <source>
        <dbReference type="EMBL" id="KKW36766.1"/>
    </source>
</evidence>
<protein>
    <submittedName>
        <fullName evidence="5">NADH dehydrogenase subunit E</fullName>
    </submittedName>
</protein>
<evidence type="ECO:0000256" key="2">
    <source>
        <dbReference type="ARBA" id="ARBA00023027"/>
    </source>
</evidence>
<dbReference type="PATRIC" id="fig|1618986.3.peg.157"/>
<proteinExistence type="predicted"/>
<dbReference type="Pfam" id="PF00329">
    <property type="entry name" value="Complex1_30kDa"/>
    <property type="match status" value="1"/>
</dbReference>
<dbReference type="SUPFAM" id="SSF56762">
    <property type="entry name" value="HydB/Nqo4-like"/>
    <property type="match status" value="1"/>
</dbReference>
<dbReference type="InterPro" id="IPR037232">
    <property type="entry name" value="NADH_quin_OxRdtase_su_C/D-like"/>
</dbReference>
<dbReference type="InterPro" id="IPR052197">
    <property type="entry name" value="ComplexI_49kDa-like"/>
</dbReference>
<dbReference type="EMBL" id="LCRN01000012">
    <property type="protein sequence ID" value="KKW36766.1"/>
    <property type="molecule type" value="Genomic_DNA"/>
</dbReference>
<evidence type="ECO:0000256" key="1">
    <source>
        <dbReference type="ARBA" id="ARBA00023002"/>
    </source>
</evidence>
<dbReference type="AlphaFoldDB" id="A0A0G1Y0M7"/>
<dbReference type="GO" id="GO:0008137">
    <property type="term" value="F:NADH dehydrogenase (ubiquinone) activity"/>
    <property type="evidence" value="ECO:0007669"/>
    <property type="project" value="InterPro"/>
</dbReference>
<dbReference type="GO" id="GO:0016651">
    <property type="term" value="F:oxidoreductase activity, acting on NAD(P)H"/>
    <property type="evidence" value="ECO:0007669"/>
    <property type="project" value="InterPro"/>
</dbReference>
<dbReference type="GO" id="GO:0048038">
    <property type="term" value="F:quinone binding"/>
    <property type="evidence" value="ECO:0007669"/>
    <property type="project" value="InterPro"/>
</dbReference>
<evidence type="ECO:0000259" key="4">
    <source>
        <dbReference type="Pfam" id="PF00346"/>
    </source>
</evidence>
<dbReference type="InterPro" id="IPR001135">
    <property type="entry name" value="NADH_Q_OxRdtase_suD"/>
</dbReference>
<dbReference type="Gene3D" id="3.30.460.80">
    <property type="entry name" value="NADH:ubiquinone oxidoreductase, 30kDa subunit"/>
    <property type="match status" value="1"/>
</dbReference>
<gene>
    <name evidence="5" type="ORF">UY82_C0012G0005</name>
</gene>
<dbReference type="InterPro" id="IPR029014">
    <property type="entry name" value="NiFe-Hase_large"/>
</dbReference>
<name>A0A0G1Y0M7_9BACT</name>
<keyword evidence="1" id="KW-0560">Oxidoreductase</keyword>
<keyword evidence="2" id="KW-0520">NAD</keyword>
<dbReference type="PANTHER" id="PTHR43485:SF1">
    <property type="entry name" value="FORMATE HYDROGENLYASE SUBUNIT 5-RELATED"/>
    <property type="match status" value="1"/>
</dbReference>
<evidence type="ECO:0000259" key="3">
    <source>
        <dbReference type="Pfam" id="PF00329"/>
    </source>
</evidence>
<sequence length="517" mass="57407">MTYEQIKLFLPSASSRVNDEIRCRVEAPLFAGIVERLMKEGGLPLSSLYATDDRATDKSFGIHVILSLDEERLWMTLSTSVSGNDPTYPSLTRSVMAAHWYERYAQDMFGIVPEGHPDPRRLVHHENIPVGTHPLRKDFRWDTKLDHAQVPYPLHHVEGEGIYEIPVGPIHAGIIEPGHFRFNVAGERIITLEGKLFFTHKGVEKLLEGKTPLEALPFIERLSGDMAASHALAFCQAIEKISETVVPPRAKAIRTALCELERITMHLHDLANITGMGTGYTLMAANGFRIKERLVRLSQTLLGNRFWRGAIVPGGVSRDWTSGECALIKTTATEAVKEMQDLVKMALQSDGLRERLETTGILTREAAVAYGAVGLPARASGVARDVRLSHPYAAYAQLPWEIVTAEEGDVYARYRCRVEELEISLRVLLAAVDLHAGEPVVTRVSLKDGWGVAAVESWRGEILTAVHLKNGKIERCFPRDPSFCNWPLFGEIGPGNIVPDFPLCNKSLNLSYSGTDM</sequence>
<accession>A0A0G1Y0M7</accession>
<dbReference type="Proteomes" id="UP000033865">
    <property type="component" value="Unassembled WGS sequence"/>
</dbReference>
<dbReference type="GO" id="GO:0051287">
    <property type="term" value="F:NAD binding"/>
    <property type="evidence" value="ECO:0007669"/>
    <property type="project" value="InterPro"/>
</dbReference>
<dbReference type="InterPro" id="IPR001268">
    <property type="entry name" value="NADH_UbQ_OxRdtase_30kDa_su"/>
</dbReference>
<feature type="domain" description="NADH:ubiquinone oxidoreductase 30kDa subunit" evidence="3">
    <location>
        <begin position="36"/>
        <end position="142"/>
    </location>
</feature>
<feature type="domain" description="NADH-quinone oxidoreductase subunit D" evidence="4">
    <location>
        <begin position="282"/>
        <end position="442"/>
    </location>
</feature>
<evidence type="ECO:0000313" key="6">
    <source>
        <dbReference type="Proteomes" id="UP000033865"/>
    </source>
</evidence>
<dbReference type="PANTHER" id="PTHR43485">
    <property type="entry name" value="HYDROGENASE-4 COMPONENT G"/>
    <property type="match status" value="1"/>
</dbReference>
<organism evidence="5 6">
    <name type="scientific">Candidatus Uhrbacteria bacterium GW2011_GWC2_53_7</name>
    <dbReference type="NCBI Taxonomy" id="1618986"/>
    <lineage>
        <taxon>Bacteria</taxon>
        <taxon>Candidatus Uhriibacteriota</taxon>
    </lineage>
</organism>
<comment type="caution">
    <text evidence="5">The sequence shown here is derived from an EMBL/GenBank/DDBJ whole genome shotgun (WGS) entry which is preliminary data.</text>
</comment>
<dbReference type="SUPFAM" id="SSF143243">
    <property type="entry name" value="Nqo5-like"/>
    <property type="match status" value="1"/>
</dbReference>
<dbReference type="Gene3D" id="1.10.645.10">
    <property type="entry name" value="Cytochrome-c3 Hydrogenase, chain B"/>
    <property type="match status" value="1"/>
</dbReference>
<dbReference type="Pfam" id="PF00346">
    <property type="entry name" value="Complex1_49kDa"/>
    <property type="match status" value="1"/>
</dbReference>
<reference evidence="5 6" key="1">
    <citation type="journal article" date="2015" name="Nature">
        <title>rRNA introns, odd ribosomes, and small enigmatic genomes across a large radiation of phyla.</title>
        <authorList>
            <person name="Brown C.T."/>
            <person name="Hug L.A."/>
            <person name="Thomas B.C."/>
            <person name="Sharon I."/>
            <person name="Castelle C.J."/>
            <person name="Singh A."/>
            <person name="Wilkins M.J."/>
            <person name="Williams K.H."/>
            <person name="Banfield J.F."/>
        </authorList>
    </citation>
    <scope>NUCLEOTIDE SEQUENCE [LARGE SCALE GENOMIC DNA]</scope>
</reference>